<gene>
    <name evidence="2" type="ORF">MOMA_07536</name>
</gene>
<evidence type="ECO:0008006" key="4">
    <source>
        <dbReference type="Google" id="ProtNLM"/>
    </source>
</evidence>
<comment type="caution">
    <text evidence="2">The sequence shown here is derived from an EMBL/GenBank/DDBJ whole genome shotgun (WGS) entry which is preliminary data.</text>
</comment>
<dbReference type="eggNOG" id="ENOG50340D1">
    <property type="taxonomic scope" value="Bacteria"/>
</dbReference>
<feature type="chain" id="PRO_5003957711" description="DUF4440 domain-containing protein" evidence="1">
    <location>
        <begin position="39"/>
        <end position="166"/>
    </location>
</feature>
<accession>L2F661</accession>
<feature type="signal peptide" evidence="1">
    <location>
        <begin position="1"/>
        <end position="38"/>
    </location>
</feature>
<name>L2F661_9GAMM</name>
<dbReference type="PATRIC" id="fig|1230338.3.peg.1606"/>
<dbReference type="EMBL" id="ANIN01000002">
    <property type="protein sequence ID" value="ELA08395.1"/>
    <property type="molecule type" value="Genomic_DNA"/>
</dbReference>
<dbReference type="Proteomes" id="UP000023795">
    <property type="component" value="Unassembled WGS sequence"/>
</dbReference>
<protein>
    <recommendedName>
        <fullName evidence="4">DUF4440 domain-containing protein</fullName>
    </recommendedName>
</protein>
<evidence type="ECO:0000313" key="2">
    <source>
        <dbReference type="EMBL" id="ELA08395.1"/>
    </source>
</evidence>
<reference evidence="2 3" key="1">
    <citation type="journal article" date="2013" name="Genome Announc.">
        <title>Genome Sequence of Moraxella macacae 0408225, a Novel Bacterial Species Isolated from a Cynomolgus Macaque with Epistaxis.</title>
        <authorList>
            <person name="Ladner J.T."/>
            <person name="Whitehouse C.A."/>
            <person name="Koroleva G.I."/>
            <person name="Palacios G.F."/>
        </authorList>
    </citation>
    <scope>NUCLEOTIDE SEQUENCE [LARGE SCALE GENOMIC DNA]</scope>
    <source>
        <strain evidence="2 3">0408225</strain>
    </source>
</reference>
<keyword evidence="1" id="KW-0732">Signal</keyword>
<dbReference type="RefSeq" id="WP_009501948.1">
    <property type="nucleotide sequence ID" value="NZ_ANIN01000002.1"/>
</dbReference>
<dbReference type="AlphaFoldDB" id="L2F661"/>
<organism evidence="2 3">
    <name type="scientific">Moraxella macacae 0408225</name>
    <dbReference type="NCBI Taxonomy" id="1230338"/>
    <lineage>
        <taxon>Bacteria</taxon>
        <taxon>Pseudomonadati</taxon>
        <taxon>Pseudomonadota</taxon>
        <taxon>Gammaproteobacteria</taxon>
        <taxon>Moraxellales</taxon>
        <taxon>Moraxellaceae</taxon>
        <taxon>Moraxella</taxon>
    </lineage>
</organism>
<evidence type="ECO:0000256" key="1">
    <source>
        <dbReference type="SAM" id="SignalP"/>
    </source>
</evidence>
<sequence>MNKPIFTTKVFTTQAVFTKTMQAALTLSLVLVSNFAAANISENDIKQFAQKMHQSANSKNIAQVSRLIGDDALISISRRGVTSTLDKSSYLNLLQTNWAKATDYRYTIHINNVISTGDQAKADIVTTEVISENGKTLNMTTTSRATFSQTTKGVVLSRAISQLTIQ</sequence>
<proteinExistence type="predicted"/>
<evidence type="ECO:0000313" key="3">
    <source>
        <dbReference type="Proteomes" id="UP000023795"/>
    </source>
</evidence>
<dbReference type="SUPFAM" id="SSF54427">
    <property type="entry name" value="NTF2-like"/>
    <property type="match status" value="1"/>
</dbReference>
<keyword evidence="3" id="KW-1185">Reference proteome</keyword>
<dbReference type="InterPro" id="IPR032710">
    <property type="entry name" value="NTF2-like_dom_sf"/>
</dbReference>